<comment type="caution">
    <text evidence="2">The sequence shown here is derived from an EMBL/GenBank/DDBJ whole genome shotgun (WGS) entry which is preliminary data.</text>
</comment>
<keyword evidence="3" id="KW-1185">Reference proteome</keyword>
<organism evidence="2 3">
    <name type="scientific">Coleophoma cylindrospora</name>
    <dbReference type="NCBI Taxonomy" id="1849047"/>
    <lineage>
        <taxon>Eukaryota</taxon>
        <taxon>Fungi</taxon>
        <taxon>Dikarya</taxon>
        <taxon>Ascomycota</taxon>
        <taxon>Pezizomycotina</taxon>
        <taxon>Leotiomycetes</taxon>
        <taxon>Helotiales</taxon>
        <taxon>Dermateaceae</taxon>
        <taxon>Coleophoma</taxon>
    </lineage>
</organism>
<proteinExistence type="predicted"/>
<evidence type="ECO:0000313" key="3">
    <source>
        <dbReference type="Proteomes" id="UP000256645"/>
    </source>
</evidence>
<dbReference type="Proteomes" id="UP000256645">
    <property type="component" value="Unassembled WGS sequence"/>
</dbReference>
<dbReference type="OrthoDB" id="3944545at2759"/>
<evidence type="ECO:0000313" key="2">
    <source>
        <dbReference type="EMBL" id="RDW73470.1"/>
    </source>
</evidence>
<dbReference type="AlphaFoldDB" id="A0A3D8RHL7"/>
<dbReference type="EMBL" id="PDLM01000007">
    <property type="protein sequence ID" value="RDW73470.1"/>
    <property type="molecule type" value="Genomic_DNA"/>
</dbReference>
<protein>
    <submittedName>
        <fullName evidence="2">Uncharacterized protein</fullName>
    </submittedName>
</protein>
<gene>
    <name evidence="2" type="ORF">BP6252_07377</name>
</gene>
<sequence>MSDPPASQAAATQQPPTYPSYEALRATQLRDAQLKSLYQSGLVEGPIPEVNYIYQLPGTCLNWYLSGPLTTAISIKQGDNAPEPYWNNDLGQWHHLATSSLTEPRISSITVRVDALEQWYYNWFEDHRCHSDPPDADTPIELAGSGNGVWQVKADWNLEVDDEWNKYDLFKCCGEMPPRDKNASLAVLPAKDGQGFVTLHDYLAAVHPWLMSLRGDIIGALTTAYDNPIEPDTLLKVRPFSAIHSLSVEHPYLWDNSPGDSHFIKDVIENSNTKTGSSSTTTDIHGKNKKASENATSGQTIPKFPWW</sequence>
<feature type="region of interest" description="Disordered" evidence="1">
    <location>
        <begin position="271"/>
        <end position="307"/>
    </location>
</feature>
<accession>A0A3D8RHL7</accession>
<dbReference type="STRING" id="1849047.A0A3D8RHL7"/>
<reference evidence="2 3" key="1">
    <citation type="journal article" date="2018" name="IMA Fungus">
        <title>IMA Genome-F 9: Draft genome sequence of Annulohypoxylon stygium, Aspergillus mulundensis, Berkeleyomyces basicola (syn. Thielaviopsis basicola), Ceratocystis smalleyi, two Cercospora beticola strains, Coleophoma cylindrospora, Fusarium fracticaudum, Phialophora cf. hyalina, and Morchella septimelata.</title>
        <authorList>
            <person name="Wingfield B.D."/>
            <person name="Bills G.F."/>
            <person name="Dong Y."/>
            <person name="Huang W."/>
            <person name="Nel W.J."/>
            <person name="Swalarsk-Parry B.S."/>
            <person name="Vaghefi N."/>
            <person name="Wilken P.M."/>
            <person name="An Z."/>
            <person name="de Beer Z.W."/>
            <person name="De Vos L."/>
            <person name="Chen L."/>
            <person name="Duong T.A."/>
            <person name="Gao Y."/>
            <person name="Hammerbacher A."/>
            <person name="Kikkert J.R."/>
            <person name="Li Y."/>
            <person name="Li H."/>
            <person name="Li K."/>
            <person name="Li Q."/>
            <person name="Liu X."/>
            <person name="Ma X."/>
            <person name="Naidoo K."/>
            <person name="Pethybridge S.J."/>
            <person name="Sun J."/>
            <person name="Steenkamp E.T."/>
            <person name="van der Nest M.A."/>
            <person name="van Wyk S."/>
            <person name="Wingfield M.J."/>
            <person name="Xiong C."/>
            <person name="Yue Q."/>
            <person name="Zhang X."/>
        </authorList>
    </citation>
    <scope>NUCLEOTIDE SEQUENCE [LARGE SCALE GENOMIC DNA]</scope>
    <source>
        <strain evidence="2 3">BP6252</strain>
    </source>
</reference>
<feature type="compositionally biased region" description="Low complexity" evidence="1">
    <location>
        <begin position="271"/>
        <end position="282"/>
    </location>
</feature>
<name>A0A3D8RHL7_9HELO</name>
<evidence type="ECO:0000256" key="1">
    <source>
        <dbReference type="SAM" id="MobiDB-lite"/>
    </source>
</evidence>